<name>A0A2H1W209_SPOFR</name>
<organism evidence="1">
    <name type="scientific">Spodoptera frugiperda</name>
    <name type="common">Fall armyworm</name>
    <dbReference type="NCBI Taxonomy" id="7108"/>
    <lineage>
        <taxon>Eukaryota</taxon>
        <taxon>Metazoa</taxon>
        <taxon>Ecdysozoa</taxon>
        <taxon>Arthropoda</taxon>
        <taxon>Hexapoda</taxon>
        <taxon>Insecta</taxon>
        <taxon>Pterygota</taxon>
        <taxon>Neoptera</taxon>
        <taxon>Endopterygota</taxon>
        <taxon>Lepidoptera</taxon>
        <taxon>Glossata</taxon>
        <taxon>Ditrysia</taxon>
        <taxon>Noctuoidea</taxon>
        <taxon>Noctuidae</taxon>
        <taxon>Amphipyrinae</taxon>
        <taxon>Spodoptera</taxon>
    </lineage>
</organism>
<evidence type="ECO:0000313" key="1">
    <source>
        <dbReference type="EMBL" id="SOQ47119.1"/>
    </source>
</evidence>
<protein>
    <submittedName>
        <fullName evidence="1">SFRICE_025917</fullName>
    </submittedName>
</protein>
<dbReference type="AlphaFoldDB" id="A0A2H1W209"/>
<dbReference type="EMBL" id="ODYU01005837">
    <property type="protein sequence ID" value="SOQ47119.1"/>
    <property type="molecule type" value="Genomic_DNA"/>
</dbReference>
<gene>
    <name evidence="1" type="ORF">SFRICE_025917</name>
</gene>
<accession>A0A2H1W209</accession>
<proteinExistence type="predicted"/>
<sequence>MGSSLPDQNQTRAYGAEPSTRASKSHLFIIDSGWMPLPTRAAADPELADCLADKKNPVASMCVRFACETMRYMVSRACRGPCCVAADIPPLLRRCAAVARVALRWGRAMHDAKLHLAYTMDNEGYLTLKVANVPLRSVWEVSMRVELVVDDGRAAPWPRAGAVRVARVVSDVPVHEHELRRALAHTPRDWGHAPRTIWRMFRYLKHKTRDDELLLA</sequence>
<reference evidence="1" key="1">
    <citation type="submission" date="2016-07" db="EMBL/GenBank/DDBJ databases">
        <authorList>
            <person name="Bretaudeau A."/>
        </authorList>
    </citation>
    <scope>NUCLEOTIDE SEQUENCE</scope>
    <source>
        <strain evidence="1">Rice</strain>
        <tissue evidence="1">Whole body</tissue>
    </source>
</reference>